<evidence type="ECO:0000256" key="2">
    <source>
        <dbReference type="ARBA" id="ARBA00022723"/>
    </source>
</evidence>
<dbReference type="SUPFAM" id="SSF81296">
    <property type="entry name" value="E set domains"/>
    <property type="match status" value="1"/>
</dbReference>
<comment type="subcellular location">
    <subcellularLocation>
        <location evidence="1">Cell envelope</location>
    </subcellularLocation>
</comment>
<feature type="region of interest" description="Disordered" evidence="5">
    <location>
        <begin position="131"/>
        <end position="161"/>
    </location>
</feature>
<evidence type="ECO:0000256" key="7">
    <source>
        <dbReference type="SAM" id="SignalP"/>
    </source>
</evidence>
<feature type="domain" description="CopC" evidence="8">
    <location>
        <begin position="35"/>
        <end position="125"/>
    </location>
</feature>
<dbReference type="InterPro" id="IPR007348">
    <property type="entry name" value="CopC_dom"/>
</dbReference>
<feature type="transmembrane region" description="Helical" evidence="6">
    <location>
        <begin position="161"/>
        <end position="179"/>
    </location>
</feature>
<feature type="chain" id="PRO_5047092985" evidence="7">
    <location>
        <begin position="21"/>
        <end position="192"/>
    </location>
</feature>
<dbReference type="PANTHER" id="PTHR34820:SF4">
    <property type="entry name" value="INNER MEMBRANE PROTEIN YEBZ"/>
    <property type="match status" value="1"/>
</dbReference>
<evidence type="ECO:0000256" key="4">
    <source>
        <dbReference type="ARBA" id="ARBA00023008"/>
    </source>
</evidence>
<evidence type="ECO:0000256" key="5">
    <source>
        <dbReference type="SAM" id="MobiDB-lite"/>
    </source>
</evidence>
<dbReference type="EMBL" id="JAERSG010000005">
    <property type="protein sequence ID" value="MBL0749040.1"/>
    <property type="molecule type" value="Genomic_DNA"/>
</dbReference>
<dbReference type="RefSeq" id="WP_201938740.1">
    <property type="nucleotide sequence ID" value="NZ_JAERSG010000005.1"/>
</dbReference>
<dbReference type="InterPro" id="IPR032694">
    <property type="entry name" value="CopC/D"/>
</dbReference>
<dbReference type="PANTHER" id="PTHR34820">
    <property type="entry name" value="INNER MEMBRANE PROTEIN YEBZ"/>
    <property type="match status" value="1"/>
</dbReference>
<gene>
    <name evidence="9" type="ORF">JI751_15575</name>
</gene>
<keyword evidence="2" id="KW-0479">Metal-binding</keyword>
<dbReference type="Pfam" id="PF04234">
    <property type="entry name" value="CopC"/>
    <property type="match status" value="1"/>
</dbReference>
<keyword evidence="4" id="KW-0186">Copper</keyword>
<reference evidence="9 10" key="1">
    <citation type="submission" date="2021-01" db="EMBL/GenBank/DDBJ databases">
        <title>Genome seq and assembly of Nocardiodes sp. G10.</title>
        <authorList>
            <person name="Chhetri G."/>
        </authorList>
    </citation>
    <scope>NUCLEOTIDE SEQUENCE [LARGE SCALE GENOMIC DNA]</scope>
    <source>
        <strain evidence="9 10">G10</strain>
    </source>
</reference>
<evidence type="ECO:0000259" key="8">
    <source>
        <dbReference type="Pfam" id="PF04234"/>
    </source>
</evidence>
<organism evidence="9 10">
    <name type="scientific">Nocardioides baculatus</name>
    <dbReference type="NCBI Taxonomy" id="2801337"/>
    <lineage>
        <taxon>Bacteria</taxon>
        <taxon>Bacillati</taxon>
        <taxon>Actinomycetota</taxon>
        <taxon>Actinomycetes</taxon>
        <taxon>Propionibacteriales</taxon>
        <taxon>Nocardioidaceae</taxon>
        <taxon>Nocardioides</taxon>
    </lineage>
</organism>
<dbReference type="InterPro" id="IPR014756">
    <property type="entry name" value="Ig_E-set"/>
</dbReference>
<keyword evidence="3 7" id="KW-0732">Signal</keyword>
<sequence length="192" mass="19641">MSGVRAGLRRVAVLLAVASAAVLSGWPQVQPAVAHSALVASQPPADGLVEVMPSRAYLTFSAPVREVKEIAVIGPEGSVTNGEATFDGAEVMQTLWAGPAGDYTMSYFVVSEDGHDVRGDLHFEVGALSVLEPGTSTDPDASSAPAPVRSADEPEEDGPGIAVPAALLVGSAAVALVLGRRRSLRSGSARSR</sequence>
<proteinExistence type="predicted"/>
<keyword evidence="6" id="KW-0472">Membrane</keyword>
<dbReference type="Proteomes" id="UP000636918">
    <property type="component" value="Unassembled WGS sequence"/>
</dbReference>
<keyword evidence="6" id="KW-1133">Transmembrane helix</keyword>
<comment type="caution">
    <text evidence="9">The sequence shown here is derived from an EMBL/GenBank/DDBJ whole genome shotgun (WGS) entry which is preliminary data.</text>
</comment>
<feature type="signal peptide" evidence="7">
    <location>
        <begin position="1"/>
        <end position="20"/>
    </location>
</feature>
<evidence type="ECO:0000313" key="10">
    <source>
        <dbReference type="Proteomes" id="UP000636918"/>
    </source>
</evidence>
<protein>
    <submittedName>
        <fullName evidence="9">Copper resistance protein CopC</fullName>
    </submittedName>
</protein>
<evidence type="ECO:0000313" key="9">
    <source>
        <dbReference type="EMBL" id="MBL0749040.1"/>
    </source>
</evidence>
<dbReference type="InterPro" id="IPR014755">
    <property type="entry name" value="Cu-Rt/internalin_Ig-like"/>
</dbReference>
<name>A0ABS1LBH3_9ACTN</name>
<evidence type="ECO:0000256" key="1">
    <source>
        <dbReference type="ARBA" id="ARBA00004196"/>
    </source>
</evidence>
<keyword evidence="6" id="KW-0812">Transmembrane</keyword>
<evidence type="ECO:0000256" key="6">
    <source>
        <dbReference type="SAM" id="Phobius"/>
    </source>
</evidence>
<dbReference type="Gene3D" id="2.60.40.1220">
    <property type="match status" value="1"/>
</dbReference>
<keyword evidence="10" id="KW-1185">Reference proteome</keyword>
<evidence type="ECO:0000256" key="3">
    <source>
        <dbReference type="ARBA" id="ARBA00022729"/>
    </source>
</evidence>
<accession>A0ABS1LBH3</accession>